<keyword evidence="9" id="KW-0227">DNA damage</keyword>
<dbReference type="InterPro" id="IPR012340">
    <property type="entry name" value="NA-bd_OB-fold"/>
</dbReference>
<dbReference type="InterPro" id="IPR016059">
    <property type="entry name" value="DNA_ligase_ATP-dep_CS"/>
</dbReference>
<protein>
    <recommendedName>
        <fullName evidence="2">DNA ligase (ATP)</fullName>
        <ecNumber evidence="2">6.5.1.1</ecNumber>
    </recommendedName>
    <alternativeName>
        <fullName evidence="19">NHEJ DNA polymerase</fullName>
    </alternativeName>
</protein>
<keyword evidence="4" id="KW-0808">Transferase</keyword>
<evidence type="ECO:0000256" key="21">
    <source>
        <dbReference type="SAM" id="MobiDB-lite"/>
    </source>
</evidence>
<evidence type="ECO:0000256" key="9">
    <source>
        <dbReference type="ARBA" id="ARBA00022763"/>
    </source>
</evidence>
<keyword evidence="3 23" id="KW-0436">Ligase</keyword>
<evidence type="ECO:0000256" key="2">
    <source>
        <dbReference type="ARBA" id="ARBA00012727"/>
    </source>
</evidence>
<dbReference type="Gene3D" id="2.40.50.140">
    <property type="entry name" value="Nucleic acid-binding proteins"/>
    <property type="match status" value="1"/>
</dbReference>
<dbReference type="GO" id="GO:0003677">
    <property type="term" value="F:DNA binding"/>
    <property type="evidence" value="ECO:0007669"/>
    <property type="project" value="UniProtKB-KW"/>
</dbReference>
<evidence type="ECO:0000313" key="24">
    <source>
        <dbReference type="Proteomes" id="UP000298049"/>
    </source>
</evidence>
<dbReference type="Pfam" id="PF01068">
    <property type="entry name" value="DNA_ligase_A_M"/>
    <property type="match status" value="1"/>
</dbReference>
<proteinExistence type="predicted"/>
<dbReference type="CDD" id="cd07971">
    <property type="entry name" value="OBF_DNA_ligase_LigD"/>
    <property type="match status" value="1"/>
</dbReference>
<keyword evidence="16" id="KW-0234">DNA repair</keyword>
<dbReference type="OrthoDB" id="9802472at2"/>
<sequence>MSDALEEYRRKRNFSVTAEPAGSRVRQKKSKGSPAQGLKFVIQKHAARRLHYDFRLELEGTLKSWAVPKGPSLDPKSRRLAVQVEDHPLEYGLFEGNIAEGGYGAGDMIVWDQGIWIPADKDPVAAFRKGKLKFELEGAKLSGSWNLVRTGMSGSKQQWFLIKSKDDAARSESDYDITKALPDSVLSGQPLPSGSQSPSKKKPARGRQTNEQPATRARNVSRGSGGTQGTKTGLDGAREAPIPELQKPQLATLADSVPSGDGWRYEIKFDGYRILTRIDQGEVRLFTRNGHDWTGRMPRQTEALSGLPLESAWLDGEIVVPDDKGLPDFQALQNAFNTGASSGILYYLFDLTYLNGMDLRQVPLEQRRSALGQIIDQSDSDLLRFSAEFEETGEAMLNSACELQMEGLIAKRIGSRYTARRSKDWLKLKCSNRQEFVVVGYTEPKNSRSHFGALLLGLHDEPGGNLRYAGKVGTGFNATTLKSVFARIKPLEVGKPAVADPPTGADARGAHWLEPSLLAEVAFAQMTREGVVRHAVFHGLREDKTVRDIVREKPKPTPAPRARKAKDVAPSNQADANGNGVKISHPERIIDPASGTTKQQLADYYETVSPWVLSVLKDRPVAIVRAPEGINGELFFQKHGDKLNIPAMKFLDKHFSGQPAMVVNNAKALVGAVQMNTIEFHAWNATSHDLEHPDCFVLDLDPDPSLPWQRMIEATQLTLTVLEELGLTAFLKTSGGKGIHIVVPLSLQDSWDSVKTFSRAIVRHMAKLLPDRFTAVSGPRNRVGRIFIDYLRNSNGATTIAAYSARARPGMAVSVPIGRDELEKLTGADAWTVHNLPERLDSLKQNPWQGYASVEQVITDEMRSRLGLN</sequence>
<dbReference type="Pfam" id="PF21686">
    <property type="entry name" value="LigD_Prim-Pol"/>
    <property type="match status" value="1"/>
</dbReference>
<evidence type="ECO:0000256" key="6">
    <source>
        <dbReference type="ARBA" id="ARBA00022722"/>
    </source>
</evidence>
<dbReference type="EC" id="6.5.1.1" evidence="2"/>
<evidence type="ECO:0000256" key="19">
    <source>
        <dbReference type="ARBA" id="ARBA00029943"/>
    </source>
</evidence>
<keyword evidence="15" id="KW-0233">DNA recombination</keyword>
<dbReference type="NCBIfam" id="TIGR02779">
    <property type="entry name" value="NHEJ_ligase_lig"/>
    <property type="match status" value="1"/>
</dbReference>
<dbReference type="GO" id="GO:0006281">
    <property type="term" value="P:DNA repair"/>
    <property type="evidence" value="ECO:0007669"/>
    <property type="project" value="UniProtKB-KW"/>
</dbReference>
<dbReference type="NCBIfam" id="TIGR02778">
    <property type="entry name" value="ligD_pol"/>
    <property type="match status" value="1"/>
</dbReference>
<dbReference type="InterPro" id="IPR033651">
    <property type="entry name" value="PaeLigD_Pol-like"/>
</dbReference>
<dbReference type="InterPro" id="IPR014143">
    <property type="entry name" value="NHEJ_ligase_prk"/>
</dbReference>
<dbReference type="PROSITE" id="PS50160">
    <property type="entry name" value="DNA_LIGASE_A3"/>
    <property type="match status" value="1"/>
</dbReference>
<dbReference type="Gene3D" id="3.30.470.30">
    <property type="entry name" value="DNA ligase/mRNA capping enzyme"/>
    <property type="match status" value="1"/>
</dbReference>
<dbReference type="CDD" id="cd07906">
    <property type="entry name" value="Adenylation_DNA_ligase_LigD_LigC"/>
    <property type="match status" value="1"/>
</dbReference>
<keyword evidence="10" id="KW-0378">Hydrolase</keyword>
<evidence type="ECO:0000313" key="23">
    <source>
        <dbReference type="EMBL" id="QCF25794.1"/>
    </source>
</evidence>
<keyword evidence="12" id="KW-0067">ATP-binding</keyword>
<keyword evidence="13" id="KW-0239">DNA-directed DNA polymerase</keyword>
<keyword evidence="18" id="KW-0511">Multifunctional enzyme</keyword>
<dbReference type="GO" id="GO:0046872">
    <property type="term" value="F:metal ion binding"/>
    <property type="evidence" value="ECO:0007669"/>
    <property type="project" value="UniProtKB-KW"/>
</dbReference>
<evidence type="ECO:0000259" key="22">
    <source>
        <dbReference type="PROSITE" id="PS50160"/>
    </source>
</evidence>
<dbReference type="SUPFAM" id="SSF56091">
    <property type="entry name" value="DNA ligase/mRNA capping enzyme, catalytic domain"/>
    <property type="match status" value="1"/>
</dbReference>
<dbReference type="NCBIfam" id="TIGR02776">
    <property type="entry name" value="NHEJ_ligase_prk"/>
    <property type="match status" value="1"/>
</dbReference>
<dbReference type="Gene3D" id="3.90.920.10">
    <property type="entry name" value="DNA primase, PRIM domain"/>
    <property type="match status" value="1"/>
</dbReference>
<dbReference type="GO" id="GO:0006310">
    <property type="term" value="P:DNA recombination"/>
    <property type="evidence" value="ECO:0007669"/>
    <property type="project" value="UniProtKB-KW"/>
</dbReference>
<accession>A0A4P7XH66</accession>
<dbReference type="RefSeq" id="WP_136548443.1">
    <property type="nucleotide sequence ID" value="NZ_CP031093.1"/>
</dbReference>
<dbReference type="Pfam" id="PF13298">
    <property type="entry name" value="LigD_N"/>
    <property type="match status" value="1"/>
</dbReference>
<evidence type="ECO:0000256" key="17">
    <source>
        <dbReference type="ARBA" id="ARBA00023211"/>
    </source>
</evidence>
<evidence type="ECO:0000256" key="11">
    <source>
        <dbReference type="ARBA" id="ARBA00022839"/>
    </source>
</evidence>
<dbReference type="AlphaFoldDB" id="A0A4P7XH66"/>
<dbReference type="GO" id="GO:0003887">
    <property type="term" value="F:DNA-directed DNA polymerase activity"/>
    <property type="evidence" value="ECO:0007669"/>
    <property type="project" value="UniProtKB-KW"/>
</dbReference>
<evidence type="ECO:0000256" key="10">
    <source>
        <dbReference type="ARBA" id="ARBA00022801"/>
    </source>
</evidence>
<dbReference type="SUPFAM" id="SSF50249">
    <property type="entry name" value="Nucleic acid-binding proteins"/>
    <property type="match status" value="1"/>
</dbReference>
<evidence type="ECO:0000256" key="12">
    <source>
        <dbReference type="ARBA" id="ARBA00022840"/>
    </source>
</evidence>
<dbReference type="Proteomes" id="UP000298049">
    <property type="component" value="Chromosome"/>
</dbReference>
<dbReference type="InterPro" id="IPR052171">
    <property type="entry name" value="NHEJ_LigD"/>
</dbReference>
<evidence type="ECO:0000256" key="14">
    <source>
        <dbReference type="ARBA" id="ARBA00023125"/>
    </source>
</evidence>
<dbReference type="PANTHER" id="PTHR42705">
    <property type="entry name" value="BIFUNCTIONAL NON-HOMOLOGOUS END JOINING PROTEIN LIGD"/>
    <property type="match status" value="1"/>
</dbReference>
<evidence type="ECO:0000256" key="4">
    <source>
        <dbReference type="ARBA" id="ARBA00022679"/>
    </source>
</evidence>
<name>A0A4P7XH66_9ALTE</name>
<keyword evidence="24" id="KW-1185">Reference proteome</keyword>
<feature type="region of interest" description="Disordered" evidence="21">
    <location>
        <begin position="553"/>
        <end position="586"/>
    </location>
</feature>
<keyword evidence="7" id="KW-0479">Metal-binding</keyword>
<dbReference type="InterPro" id="IPR014144">
    <property type="entry name" value="LigD_PE_domain"/>
</dbReference>
<evidence type="ECO:0000256" key="20">
    <source>
        <dbReference type="ARBA" id="ARBA00034003"/>
    </source>
</evidence>
<evidence type="ECO:0000256" key="3">
    <source>
        <dbReference type="ARBA" id="ARBA00022598"/>
    </source>
</evidence>
<feature type="compositionally biased region" description="Low complexity" evidence="21">
    <location>
        <begin position="186"/>
        <end position="198"/>
    </location>
</feature>
<dbReference type="InterPro" id="IPR014146">
    <property type="entry name" value="LigD_ligase_dom"/>
</dbReference>
<dbReference type="CDD" id="cd04862">
    <property type="entry name" value="PaeLigD_Pol_like"/>
    <property type="match status" value="1"/>
</dbReference>
<dbReference type="InterPro" id="IPR012309">
    <property type="entry name" value="DNA_ligase_ATP-dep_C"/>
</dbReference>
<dbReference type="GO" id="GO:0005524">
    <property type="term" value="F:ATP binding"/>
    <property type="evidence" value="ECO:0007669"/>
    <property type="project" value="UniProtKB-KW"/>
</dbReference>
<comment type="cofactor">
    <cofactor evidence="1">
        <name>Mn(2+)</name>
        <dbReference type="ChEBI" id="CHEBI:29035"/>
    </cofactor>
</comment>
<reference evidence="23 24" key="1">
    <citation type="submission" date="2018-07" db="EMBL/GenBank/DDBJ databases">
        <title>Marsedoiliclastica nanhaica gen. nov. sp. nov., a novel marine hydrocarbonoclastic bacterium isolated from an in-situ enriched hydrocarbon-degrading consortium in deep-sea sediment.</title>
        <authorList>
            <person name="Dong C."/>
            <person name="Ma T."/>
            <person name="Liu R."/>
            <person name="Shao Z."/>
        </authorList>
    </citation>
    <scope>NUCLEOTIDE SEQUENCE [LARGE SCALE GENOMIC DNA]</scope>
    <source>
        <strain evidence="24">soil36-7</strain>
    </source>
</reference>
<dbReference type="NCBIfam" id="TIGR02777">
    <property type="entry name" value="LigD_PE_dom"/>
    <property type="match status" value="1"/>
</dbReference>
<evidence type="ECO:0000256" key="7">
    <source>
        <dbReference type="ARBA" id="ARBA00022723"/>
    </source>
</evidence>
<evidence type="ECO:0000256" key="18">
    <source>
        <dbReference type="ARBA" id="ARBA00023268"/>
    </source>
</evidence>
<keyword evidence="8" id="KW-0547">Nucleotide-binding</keyword>
<dbReference type="Pfam" id="PF04679">
    <property type="entry name" value="DNA_ligase_A_C"/>
    <property type="match status" value="1"/>
</dbReference>
<keyword evidence="14" id="KW-0238">DNA-binding</keyword>
<dbReference type="InterPro" id="IPR012310">
    <property type="entry name" value="DNA_ligase_ATP-dep_cent"/>
</dbReference>
<dbReference type="Gene3D" id="3.30.1490.70">
    <property type="match status" value="1"/>
</dbReference>
<keyword evidence="6" id="KW-0540">Nuclease</keyword>
<evidence type="ECO:0000256" key="8">
    <source>
        <dbReference type="ARBA" id="ARBA00022741"/>
    </source>
</evidence>
<feature type="region of interest" description="Disordered" evidence="21">
    <location>
        <begin position="181"/>
        <end position="253"/>
    </location>
</feature>
<dbReference type="KEGG" id="hmi:soil367_07600"/>
<evidence type="ECO:0000256" key="16">
    <source>
        <dbReference type="ARBA" id="ARBA00023204"/>
    </source>
</evidence>
<dbReference type="InterPro" id="IPR014145">
    <property type="entry name" value="LigD_pol_dom"/>
</dbReference>
<dbReference type="PANTHER" id="PTHR42705:SF2">
    <property type="entry name" value="BIFUNCTIONAL NON-HOMOLOGOUS END JOINING PROTEIN LIGD"/>
    <property type="match status" value="1"/>
</dbReference>
<dbReference type="GO" id="GO:0003910">
    <property type="term" value="F:DNA ligase (ATP) activity"/>
    <property type="evidence" value="ECO:0007669"/>
    <property type="project" value="UniProtKB-EC"/>
</dbReference>
<dbReference type="NCBIfam" id="NF004628">
    <property type="entry name" value="PRK05972.1"/>
    <property type="match status" value="1"/>
</dbReference>
<dbReference type="PROSITE" id="PS00333">
    <property type="entry name" value="DNA_LIGASE_A2"/>
    <property type="match status" value="1"/>
</dbReference>
<evidence type="ECO:0000256" key="13">
    <source>
        <dbReference type="ARBA" id="ARBA00022932"/>
    </source>
</evidence>
<keyword evidence="17" id="KW-0464">Manganese</keyword>
<evidence type="ECO:0000256" key="1">
    <source>
        <dbReference type="ARBA" id="ARBA00001936"/>
    </source>
</evidence>
<dbReference type="EMBL" id="CP031093">
    <property type="protein sequence ID" value="QCF25794.1"/>
    <property type="molecule type" value="Genomic_DNA"/>
</dbReference>
<organism evidence="23 24">
    <name type="scientific">Hydrocarboniclastica marina</name>
    <dbReference type="NCBI Taxonomy" id="2259620"/>
    <lineage>
        <taxon>Bacteria</taxon>
        <taxon>Pseudomonadati</taxon>
        <taxon>Pseudomonadota</taxon>
        <taxon>Gammaproteobacteria</taxon>
        <taxon>Alteromonadales</taxon>
        <taxon>Alteromonadaceae</taxon>
        <taxon>Hydrocarboniclastica</taxon>
    </lineage>
</organism>
<keyword evidence="11" id="KW-0269">Exonuclease</keyword>
<keyword evidence="5" id="KW-0548">Nucleotidyltransferase</keyword>
<evidence type="ECO:0000256" key="15">
    <source>
        <dbReference type="ARBA" id="ARBA00023172"/>
    </source>
</evidence>
<dbReference type="GO" id="GO:0004527">
    <property type="term" value="F:exonuclease activity"/>
    <property type="evidence" value="ECO:0007669"/>
    <property type="project" value="UniProtKB-KW"/>
</dbReference>
<evidence type="ECO:0000256" key="5">
    <source>
        <dbReference type="ARBA" id="ARBA00022695"/>
    </source>
</evidence>
<feature type="domain" description="ATP-dependent DNA ligase family profile" evidence="22">
    <location>
        <begin position="346"/>
        <end position="460"/>
    </location>
</feature>
<gene>
    <name evidence="23" type="primary">ligD</name>
    <name evidence="23" type="ORF">soil367_07600</name>
</gene>
<comment type="catalytic activity">
    <reaction evidence="20">
        <text>ATP + (deoxyribonucleotide)n-3'-hydroxyl + 5'-phospho-(deoxyribonucleotide)m = (deoxyribonucleotide)n+m + AMP + diphosphate.</text>
        <dbReference type="EC" id="6.5.1.1"/>
    </reaction>
</comment>